<evidence type="ECO:0000259" key="5">
    <source>
        <dbReference type="SMART" id="SM00829"/>
    </source>
</evidence>
<dbReference type="InterPro" id="IPR020843">
    <property type="entry name" value="ER"/>
</dbReference>
<dbReference type="RefSeq" id="WP_256707569.1">
    <property type="nucleotide sequence ID" value="NZ_CP101914.1"/>
</dbReference>
<dbReference type="CDD" id="cd08235">
    <property type="entry name" value="iditol_2_DH_like"/>
    <property type="match status" value="1"/>
</dbReference>
<name>A0ABY5JRC0_9BACI</name>
<dbReference type="PANTHER" id="PTHR43401:SF2">
    <property type="entry name" value="L-THREONINE 3-DEHYDROGENASE"/>
    <property type="match status" value="1"/>
</dbReference>
<dbReference type="InterPro" id="IPR036291">
    <property type="entry name" value="NAD(P)-bd_dom_sf"/>
</dbReference>
<keyword evidence="3" id="KW-0560">Oxidoreductase</keyword>
<dbReference type="InterPro" id="IPR050129">
    <property type="entry name" value="Zn_alcohol_dh"/>
</dbReference>
<evidence type="ECO:0000256" key="2">
    <source>
        <dbReference type="ARBA" id="ARBA00022833"/>
    </source>
</evidence>
<dbReference type="InterPro" id="IPR002328">
    <property type="entry name" value="ADH_Zn_CS"/>
</dbReference>
<dbReference type="PANTHER" id="PTHR43401">
    <property type="entry name" value="L-THREONINE 3-DEHYDROGENASE"/>
    <property type="match status" value="1"/>
</dbReference>
<organism evidence="6 7">
    <name type="scientific">Oceanobacillus jeddahense</name>
    <dbReference type="NCBI Taxonomy" id="1462527"/>
    <lineage>
        <taxon>Bacteria</taxon>
        <taxon>Bacillati</taxon>
        <taxon>Bacillota</taxon>
        <taxon>Bacilli</taxon>
        <taxon>Bacillales</taxon>
        <taxon>Bacillaceae</taxon>
        <taxon>Oceanobacillus</taxon>
    </lineage>
</organism>
<keyword evidence="7" id="KW-1185">Reference proteome</keyword>
<evidence type="ECO:0000313" key="6">
    <source>
        <dbReference type="EMBL" id="UUI02329.1"/>
    </source>
</evidence>
<dbReference type="SUPFAM" id="SSF50129">
    <property type="entry name" value="GroES-like"/>
    <property type="match status" value="1"/>
</dbReference>
<comment type="cofactor">
    <cofactor evidence="4">
        <name>Zn(2+)</name>
        <dbReference type="ChEBI" id="CHEBI:29105"/>
    </cofactor>
</comment>
<dbReference type="EMBL" id="CP101914">
    <property type="protein sequence ID" value="UUI02329.1"/>
    <property type="molecule type" value="Genomic_DNA"/>
</dbReference>
<reference evidence="6" key="1">
    <citation type="submission" date="2022-07" db="EMBL/GenBank/DDBJ databases">
        <title>FELIX.</title>
        <authorList>
            <person name="Wan K.H."/>
            <person name="Park S."/>
            <person name="Lawrence Q."/>
            <person name="Eichenberger J.P."/>
            <person name="Booth B.W."/>
            <person name="Piaggio A.J."/>
            <person name="Chandler J.C."/>
            <person name="Franklin A.B."/>
            <person name="Celniker S.E."/>
        </authorList>
    </citation>
    <scope>NUCLEOTIDE SEQUENCE</scope>
    <source>
        <strain evidence="6">QA-1986 374</strain>
    </source>
</reference>
<gene>
    <name evidence="6" type="ORF">NP439_20170</name>
</gene>
<dbReference type="Pfam" id="PF08240">
    <property type="entry name" value="ADH_N"/>
    <property type="match status" value="1"/>
</dbReference>
<dbReference type="InterPro" id="IPR013149">
    <property type="entry name" value="ADH-like_C"/>
</dbReference>
<dbReference type="InterPro" id="IPR013154">
    <property type="entry name" value="ADH-like_N"/>
</dbReference>
<dbReference type="SMART" id="SM00829">
    <property type="entry name" value="PKS_ER"/>
    <property type="match status" value="1"/>
</dbReference>
<evidence type="ECO:0000256" key="1">
    <source>
        <dbReference type="ARBA" id="ARBA00022723"/>
    </source>
</evidence>
<dbReference type="PROSITE" id="PS00059">
    <property type="entry name" value="ADH_ZINC"/>
    <property type="match status" value="1"/>
</dbReference>
<feature type="domain" description="Enoyl reductase (ER)" evidence="5">
    <location>
        <begin position="10"/>
        <end position="344"/>
    </location>
</feature>
<dbReference type="InterPro" id="IPR011032">
    <property type="entry name" value="GroES-like_sf"/>
</dbReference>
<evidence type="ECO:0000313" key="7">
    <source>
        <dbReference type="Proteomes" id="UP001059773"/>
    </source>
</evidence>
<keyword evidence="2 4" id="KW-0862">Zinc</keyword>
<dbReference type="SUPFAM" id="SSF51735">
    <property type="entry name" value="NAD(P)-binding Rossmann-fold domains"/>
    <property type="match status" value="1"/>
</dbReference>
<dbReference type="Gene3D" id="3.90.180.10">
    <property type="entry name" value="Medium-chain alcohol dehydrogenases, catalytic domain"/>
    <property type="match status" value="1"/>
</dbReference>
<protein>
    <submittedName>
        <fullName evidence="6">Zinc-dependent dehydrogenase</fullName>
    </submittedName>
</protein>
<evidence type="ECO:0000256" key="3">
    <source>
        <dbReference type="ARBA" id="ARBA00023002"/>
    </source>
</evidence>
<proteinExistence type="inferred from homology"/>
<sequence>MLSAKMYDKENIEVIKEEIPAISEDEILLKVKSAGICGTDLRIYRNGHPEIHKDSPRTLGHEFSGVIEKVGSSVDGYKKGMRVAAAPNIGCGKCDICVSGNQHLCKEYKAIGVQLDGAFAEYLKIPAKAINSGNISELPDHVSFEEASIIEPLACVYSGIEKCQIKPGDDVLIIGAGPIGIMHAMLAKISGAANVFISNRSTNRLEMAKEIDNSFITIPNSDLKREIDLQTNGEGVDVCITACSSADAQTLSLELVKLNGRISFFGGLPKGKEKVELDTNLIHYKQLTILGTTKASNEQFRKTLHFISSGLLDVKKLTTGKYHLNDIHDAFEEAMGGKGLKTVIVYD</sequence>
<dbReference type="Pfam" id="PF00107">
    <property type="entry name" value="ADH_zinc_N"/>
    <property type="match status" value="1"/>
</dbReference>
<evidence type="ECO:0000256" key="4">
    <source>
        <dbReference type="RuleBase" id="RU361277"/>
    </source>
</evidence>
<accession>A0ABY5JRC0</accession>
<keyword evidence="1 4" id="KW-0479">Metal-binding</keyword>
<dbReference type="Gene3D" id="3.40.50.720">
    <property type="entry name" value="NAD(P)-binding Rossmann-like Domain"/>
    <property type="match status" value="1"/>
</dbReference>
<dbReference type="Proteomes" id="UP001059773">
    <property type="component" value="Chromosome"/>
</dbReference>
<comment type="similarity">
    <text evidence="4">Belongs to the zinc-containing alcohol dehydrogenase family.</text>
</comment>